<dbReference type="HOGENOM" id="CLU_067821_2_1_6"/>
<evidence type="ECO:0000313" key="2">
    <source>
        <dbReference type="Proteomes" id="UP000028480"/>
    </source>
</evidence>
<dbReference type="AlphaFoldDB" id="A0A077QPQ8"/>
<evidence type="ECO:0008006" key="3">
    <source>
        <dbReference type="Google" id="ProtNLM"/>
    </source>
</evidence>
<name>A0A077QPQ8_XENBV</name>
<dbReference type="Proteomes" id="UP000028480">
    <property type="component" value="Unassembled WGS sequence"/>
</dbReference>
<dbReference type="EMBL" id="CBTB010000232">
    <property type="protein sequence ID" value="CDH34426.1"/>
    <property type="molecule type" value="Genomic_DNA"/>
</dbReference>
<accession>A0A077QPQ8</accession>
<sequence length="107" mass="11784">MNLAKELGNVSKACQIMGVSRDTFYRYQELVEEGGIDALINQSRRVPNLKNRVDEAIERAVVEYAVEFPTHGQHRASNDYVKKAFLSPAVGFAPSGNGVIWKNSASG</sequence>
<dbReference type="SUPFAM" id="SSF46689">
    <property type="entry name" value="Homeodomain-like"/>
    <property type="match status" value="1"/>
</dbReference>
<evidence type="ECO:0000313" key="1">
    <source>
        <dbReference type="EMBL" id="CDH34426.1"/>
    </source>
</evidence>
<gene>
    <name evidence="1" type="primary">ylbG</name>
    <name evidence="1" type="ORF">XBI1_3070016</name>
</gene>
<comment type="caution">
    <text evidence="1">The sequence shown here is derived from an EMBL/GenBank/DDBJ whole genome shotgun (WGS) entry which is preliminary data.</text>
</comment>
<reference evidence="1" key="1">
    <citation type="submission" date="2013-07" db="EMBL/GenBank/DDBJ databases">
        <title>Sub-species coevolution in mutualistic symbiosis.</title>
        <authorList>
            <person name="Murfin K."/>
            <person name="Klassen J."/>
            <person name="Lee M."/>
            <person name="Forst S."/>
            <person name="Stock P."/>
            <person name="Goodrich-Blair H."/>
        </authorList>
    </citation>
    <scope>NUCLEOTIDE SEQUENCE [LARGE SCALE GENOMIC DNA]</scope>
    <source>
        <strain evidence="1">Intermedium</strain>
    </source>
</reference>
<dbReference type="Pfam" id="PF13551">
    <property type="entry name" value="HTH_29"/>
    <property type="match status" value="1"/>
</dbReference>
<proteinExistence type="predicted"/>
<dbReference type="InterPro" id="IPR009057">
    <property type="entry name" value="Homeodomain-like_sf"/>
</dbReference>
<protein>
    <recommendedName>
        <fullName evidence="3">Transposase</fullName>
    </recommendedName>
</protein>
<organism evidence="1 2">
    <name type="scientific">Xenorhabdus bovienii str. Intermedium</name>
    <dbReference type="NCBI Taxonomy" id="1379677"/>
    <lineage>
        <taxon>Bacteria</taxon>
        <taxon>Pseudomonadati</taxon>
        <taxon>Pseudomonadota</taxon>
        <taxon>Gammaproteobacteria</taxon>
        <taxon>Enterobacterales</taxon>
        <taxon>Morganellaceae</taxon>
        <taxon>Xenorhabdus</taxon>
    </lineage>
</organism>